<evidence type="ECO:0000256" key="9">
    <source>
        <dbReference type="ARBA" id="ARBA00048504"/>
    </source>
</evidence>
<reference evidence="14" key="2">
    <citation type="submission" date="2025-08" db="UniProtKB">
        <authorList>
            <consortium name="RefSeq"/>
        </authorList>
    </citation>
    <scope>IDENTIFICATION</scope>
    <source>
        <tissue evidence="14">Blood</tissue>
    </source>
</reference>
<evidence type="ECO:0000313" key="14">
    <source>
        <dbReference type="RefSeq" id="XP_047017555.1"/>
    </source>
</evidence>
<dbReference type="Gene3D" id="3.40.50.1820">
    <property type="entry name" value="alpha/beta hydrolase"/>
    <property type="match status" value="1"/>
</dbReference>
<comment type="catalytic activity">
    <reaction evidence="9">
        <text>1,2-didecanoylglycerol + H2O = decanoylglycerol + decanoate + H(+)</text>
        <dbReference type="Rhea" id="RHEA:48596"/>
        <dbReference type="ChEBI" id="CHEBI:11152"/>
        <dbReference type="ChEBI" id="CHEBI:15377"/>
        <dbReference type="ChEBI" id="CHEBI:15378"/>
        <dbReference type="ChEBI" id="CHEBI:27689"/>
        <dbReference type="ChEBI" id="CHEBI:90605"/>
    </reaction>
</comment>
<dbReference type="InterPro" id="IPR029058">
    <property type="entry name" value="AB_hydrolase_fold"/>
</dbReference>
<dbReference type="Pfam" id="PF00561">
    <property type="entry name" value="Abhydrolase_1"/>
    <property type="match status" value="1"/>
</dbReference>
<dbReference type="Proteomes" id="UP000221080">
    <property type="component" value="Chromosome 18"/>
</dbReference>
<evidence type="ECO:0000256" key="7">
    <source>
        <dbReference type="ARBA" id="ARBA00044064"/>
    </source>
</evidence>
<dbReference type="CTD" id="83451"/>
<feature type="domain" description="AB hydrolase-1" evidence="12">
    <location>
        <begin position="65"/>
        <end position="215"/>
    </location>
</feature>
<dbReference type="PANTHER" id="PTHR46118">
    <property type="entry name" value="PROTEIN ABHD11"/>
    <property type="match status" value="1"/>
</dbReference>
<evidence type="ECO:0000256" key="5">
    <source>
        <dbReference type="ARBA" id="ARBA00043667"/>
    </source>
</evidence>
<dbReference type="EC" id="3.1.1.116" evidence="3"/>
<dbReference type="PANTHER" id="PTHR46118:SF4">
    <property type="entry name" value="PROTEIN ABHD11"/>
    <property type="match status" value="1"/>
</dbReference>
<comment type="catalytic activity">
    <reaction evidence="8">
        <text>1-octadecanoyl-2-(4Z,7Z,10Z,13Z,16Z,19Z-docosahexaenoyl)-sn-glycerol + H2O = 2-(4Z,7Z,10Z,13Z,16Z,19Z-docosahexaenoyl)-glycerol + octadecanoate + H(+)</text>
        <dbReference type="Rhea" id="RHEA:77107"/>
        <dbReference type="ChEBI" id="CHEBI:15377"/>
        <dbReference type="ChEBI" id="CHEBI:15378"/>
        <dbReference type="ChEBI" id="CHEBI:25629"/>
        <dbReference type="ChEBI" id="CHEBI:77129"/>
        <dbReference type="ChEBI" id="CHEBI:186738"/>
    </reaction>
</comment>
<comment type="catalytic activity">
    <reaction evidence="11">
        <text>1-octadecanoyl-2-(5Z,8Z,11Z,14Z-eicosatetraenoyl)-sn-glycerol + H2O = 2-(5Z,8Z,11Z,14Z-eicosatetraenoyl)-glycerol + octadecanoate + H(+)</text>
        <dbReference type="Rhea" id="RHEA:38507"/>
        <dbReference type="ChEBI" id="CHEBI:15377"/>
        <dbReference type="ChEBI" id="CHEBI:15378"/>
        <dbReference type="ChEBI" id="CHEBI:25629"/>
        <dbReference type="ChEBI" id="CHEBI:52392"/>
        <dbReference type="ChEBI" id="CHEBI:75728"/>
    </reaction>
</comment>
<evidence type="ECO:0000256" key="3">
    <source>
        <dbReference type="ARBA" id="ARBA00026104"/>
    </source>
</evidence>
<comment type="catalytic activity">
    <reaction evidence="10">
        <text>1-octadecanoyl-2-(9Z-octadecenoyl)-sn-glycerol + H2O = 2-(9Z-octadecenoyl)-glycerol + octadecanoate + H(+)</text>
        <dbReference type="Rhea" id="RHEA:77103"/>
        <dbReference type="ChEBI" id="CHEBI:15377"/>
        <dbReference type="ChEBI" id="CHEBI:15378"/>
        <dbReference type="ChEBI" id="CHEBI:25629"/>
        <dbReference type="ChEBI" id="CHEBI:73990"/>
        <dbReference type="ChEBI" id="CHEBI:75468"/>
    </reaction>
</comment>
<evidence type="ECO:0000256" key="2">
    <source>
        <dbReference type="ARBA" id="ARBA00022801"/>
    </source>
</evidence>
<accession>A0A979FBP0</accession>
<dbReference type="GeneID" id="108278952"/>
<dbReference type="SUPFAM" id="SSF53474">
    <property type="entry name" value="alpha/beta-Hydrolases"/>
    <property type="match status" value="1"/>
</dbReference>
<evidence type="ECO:0000313" key="13">
    <source>
        <dbReference type="Proteomes" id="UP000221080"/>
    </source>
</evidence>
<dbReference type="InterPro" id="IPR000073">
    <property type="entry name" value="AB_hydrolase_1"/>
</dbReference>
<name>A0A979FBP0_ICTPU</name>
<evidence type="ECO:0000259" key="12">
    <source>
        <dbReference type="Pfam" id="PF00561"/>
    </source>
</evidence>
<evidence type="ECO:0000256" key="8">
    <source>
        <dbReference type="ARBA" id="ARBA00048283"/>
    </source>
</evidence>
<keyword evidence="2" id="KW-0378">Hydrolase</keyword>
<organism evidence="13 14">
    <name type="scientific">Ictalurus punctatus</name>
    <name type="common">Channel catfish</name>
    <name type="synonym">Silurus punctatus</name>
    <dbReference type="NCBI Taxonomy" id="7998"/>
    <lineage>
        <taxon>Eukaryota</taxon>
        <taxon>Metazoa</taxon>
        <taxon>Chordata</taxon>
        <taxon>Craniata</taxon>
        <taxon>Vertebrata</taxon>
        <taxon>Euteleostomi</taxon>
        <taxon>Actinopterygii</taxon>
        <taxon>Neopterygii</taxon>
        <taxon>Teleostei</taxon>
        <taxon>Ostariophysi</taxon>
        <taxon>Siluriformes</taxon>
        <taxon>Ictaluridae</taxon>
        <taxon>Ictalurus</taxon>
    </lineage>
</organism>
<dbReference type="PRINTS" id="PR00111">
    <property type="entry name" value="ABHYDROLASE"/>
</dbReference>
<evidence type="ECO:0000256" key="10">
    <source>
        <dbReference type="ARBA" id="ARBA00048513"/>
    </source>
</evidence>
<evidence type="ECO:0000256" key="4">
    <source>
        <dbReference type="ARBA" id="ARBA00042703"/>
    </source>
</evidence>
<comment type="catalytic activity">
    <reaction evidence="6">
        <text>a 1,3-diacyl-sn-glycerol + H2O = a 1-acyl-sn-glycerol + a fatty acid + H(+)</text>
        <dbReference type="Rhea" id="RHEA:38503"/>
        <dbReference type="ChEBI" id="CHEBI:15377"/>
        <dbReference type="ChEBI" id="CHEBI:15378"/>
        <dbReference type="ChEBI" id="CHEBI:28868"/>
        <dbReference type="ChEBI" id="CHEBI:64683"/>
        <dbReference type="ChEBI" id="CHEBI:77272"/>
    </reaction>
</comment>
<dbReference type="GO" id="GO:0005739">
    <property type="term" value="C:mitochondrion"/>
    <property type="evidence" value="ECO:0007669"/>
    <property type="project" value="TreeGrafter"/>
</dbReference>
<comment type="catalytic activity">
    <reaction evidence="5">
        <text>a 1,2-diacyl-sn-glycerol + H2O = a 2-acylglycerol + a fatty acid + H(+)</text>
        <dbReference type="Rhea" id="RHEA:33275"/>
        <dbReference type="ChEBI" id="CHEBI:15377"/>
        <dbReference type="ChEBI" id="CHEBI:15378"/>
        <dbReference type="ChEBI" id="CHEBI:17389"/>
        <dbReference type="ChEBI" id="CHEBI:17815"/>
        <dbReference type="ChEBI" id="CHEBI:28868"/>
        <dbReference type="EC" id="3.1.1.116"/>
    </reaction>
</comment>
<dbReference type="AlphaFoldDB" id="A0A979FBP0"/>
<protein>
    <recommendedName>
        <fullName evidence="7">sn-1-specific diacylglycerol lipase ABHD11</fullName>
        <ecNumber evidence="3">3.1.1.116</ecNumber>
    </recommendedName>
    <alternativeName>
        <fullName evidence="4">Alpha/beta hydrolase domain-containing protein 11</fullName>
    </alternativeName>
</protein>
<evidence type="ECO:0000256" key="11">
    <source>
        <dbReference type="ARBA" id="ARBA00048919"/>
    </source>
</evidence>
<keyword evidence="13" id="KW-1185">Reference proteome</keyword>
<sequence>MSVLCRVLTRRLLTAQPQRLSVVGAQCFCSGASRLDGAQRDSAAISTSPVNLSYDVYDGKEDGIPLVFLHGLFGSKSNFHAIAKSLVQRTGRKVLTVDARNHGNSTHSPGLTYEAMTNDLKHLLNQLHIGKCILIGHSMGGKTAMVTALSQPSLVERLVVVDISPVPTSARTFMKGYIEAMKDVKVPSNIPRSTARRMAEDQLRNHVKEHSVRHFLLTNLVEQNGHYGWRINLEAISNHLMDLMGFPKFNTTYDGPTLFLGGSNSEYLRYPVHP</sequence>
<dbReference type="RefSeq" id="XP_047017555.1">
    <property type="nucleotide sequence ID" value="XM_047161599.2"/>
</dbReference>
<evidence type="ECO:0000256" key="6">
    <source>
        <dbReference type="ARBA" id="ARBA00043742"/>
    </source>
</evidence>
<evidence type="ECO:0000256" key="1">
    <source>
        <dbReference type="ARBA" id="ARBA00008645"/>
    </source>
</evidence>
<comment type="similarity">
    <text evidence="1">Belongs to the AB hydrolase superfamily.</text>
</comment>
<reference evidence="13" key="1">
    <citation type="journal article" date="2016" name="Nat. Commun.">
        <title>The channel catfish genome sequence provides insights into the evolution of scale formation in teleosts.</title>
        <authorList>
            <person name="Liu Z."/>
            <person name="Liu S."/>
            <person name="Yao J."/>
            <person name="Bao L."/>
            <person name="Zhang J."/>
            <person name="Li Y."/>
            <person name="Jiang C."/>
            <person name="Sun L."/>
            <person name="Wang R."/>
            <person name="Zhang Y."/>
            <person name="Zhou T."/>
            <person name="Zeng Q."/>
            <person name="Fu Q."/>
            <person name="Gao S."/>
            <person name="Li N."/>
            <person name="Koren S."/>
            <person name="Jiang Y."/>
            <person name="Zimin A."/>
            <person name="Xu P."/>
            <person name="Phillippy A.M."/>
            <person name="Geng X."/>
            <person name="Song L."/>
            <person name="Sun F."/>
            <person name="Li C."/>
            <person name="Wang X."/>
            <person name="Chen A."/>
            <person name="Jin Y."/>
            <person name="Yuan Z."/>
            <person name="Yang Y."/>
            <person name="Tan S."/>
            <person name="Peatman E."/>
            <person name="Lu J."/>
            <person name="Qin Z."/>
            <person name="Dunham R."/>
            <person name="Li Z."/>
            <person name="Sonstegard T."/>
            <person name="Feng J."/>
            <person name="Danzmann R.G."/>
            <person name="Schroeder S."/>
            <person name="Scheffler B."/>
            <person name="Duke M.V."/>
            <person name="Ballard L."/>
            <person name="Kucuktas H."/>
            <person name="Kaltenboeck L."/>
            <person name="Liu H."/>
            <person name="Armbruster J."/>
            <person name="Xie Y."/>
            <person name="Kirby M.L."/>
            <person name="Tian Y."/>
            <person name="Flanagan M.E."/>
            <person name="Mu W."/>
            <person name="Waldbieser G.C."/>
        </authorList>
    </citation>
    <scope>NUCLEOTIDE SEQUENCE [LARGE SCALE GENOMIC DNA]</scope>
    <source>
        <strain evidence="13">SDA103</strain>
    </source>
</reference>
<gene>
    <name evidence="14" type="primary">abhd11</name>
</gene>
<proteinExistence type="inferred from homology"/>
<dbReference type="GO" id="GO:0052689">
    <property type="term" value="F:carboxylic ester hydrolase activity"/>
    <property type="evidence" value="ECO:0007669"/>
    <property type="project" value="TreeGrafter"/>
</dbReference>